<gene>
    <name evidence="2" type="ordered locus">MA_1950</name>
</gene>
<dbReference type="EnsemblBacteria" id="AAM05353">
    <property type="protein sequence ID" value="AAM05353"/>
    <property type="gene ID" value="MA_1950"/>
</dbReference>
<dbReference type="HOGENOM" id="CLU_010913_4_0_2"/>
<dbReference type="Gene3D" id="3.40.640.10">
    <property type="entry name" value="Type I PLP-dependent aspartate aminotransferase-like (Major domain)"/>
    <property type="match status" value="1"/>
</dbReference>
<dbReference type="PhylomeDB" id="Q8TPG3"/>
<reference evidence="2 3" key="1">
    <citation type="journal article" date="2002" name="Genome Res.">
        <title>The genome of Methanosarcina acetivorans reveals extensive metabolic and physiological diversity.</title>
        <authorList>
            <person name="Galagan J.E."/>
            <person name="Nusbaum C."/>
            <person name="Roy A."/>
            <person name="Endrizzi M.G."/>
            <person name="Macdonald P."/>
            <person name="FitzHugh W."/>
            <person name="Calvo S."/>
            <person name="Engels R."/>
            <person name="Smirnov S."/>
            <person name="Atnoor D."/>
            <person name="Brown A."/>
            <person name="Allen N."/>
            <person name="Naylor J."/>
            <person name="Stange-Thomann N."/>
            <person name="DeArellano K."/>
            <person name="Johnson R."/>
            <person name="Linton L."/>
            <person name="McEwan P."/>
            <person name="McKernan K."/>
            <person name="Talamas J."/>
            <person name="Tirrell A."/>
            <person name="Ye W."/>
            <person name="Zimmer A."/>
            <person name="Barber R.D."/>
            <person name="Cann I."/>
            <person name="Graham D.E."/>
            <person name="Grahame D.A."/>
            <person name="Guss A."/>
            <person name="Hedderich R."/>
            <person name="Ingram-Smith C."/>
            <person name="Kuettner C.H."/>
            <person name="Krzycki J.A."/>
            <person name="Leigh J.A."/>
            <person name="Li W."/>
            <person name="Liu J."/>
            <person name="Mukhopadhyay B."/>
            <person name="Reeve J.N."/>
            <person name="Smith K."/>
            <person name="Springer T.A."/>
            <person name="Umayam L.A."/>
            <person name="White O."/>
            <person name="White R.H."/>
            <person name="de Macario E.C."/>
            <person name="Ferry J.G."/>
            <person name="Jarrell K.F."/>
            <person name="Jing H."/>
            <person name="Macario A.J.L."/>
            <person name="Paulsen I."/>
            <person name="Pritchett M."/>
            <person name="Sowers K.R."/>
            <person name="Swanson R.V."/>
            <person name="Zinder S.H."/>
            <person name="Lander E."/>
            <person name="Metcalf W.W."/>
            <person name="Birren B."/>
        </authorList>
    </citation>
    <scope>NUCLEOTIDE SEQUENCE [LARGE SCALE GENOMIC DNA]</scope>
    <source>
        <strain evidence="3">ATCC 35395 / DSM 2834 / JCM 12185 / C2A</strain>
    </source>
</reference>
<dbReference type="EMBL" id="AE010299">
    <property type="protein sequence ID" value="AAM05353.1"/>
    <property type="molecule type" value="Genomic_DNA"/>
</dbReference>
<dbReference type="PANTHER" id="PTHR14237:SF19">
    <property type="entry name" value="MITOCHONDRIAL AMIDOXIME REDUCING COMPONENT 1"/>
    <property type="match status" value="1"/>
</dbReference>
<accession>Q8TPG3</accession>
<protein>
    <recommendedName>
        <fullName evidence="1">Aminotransferase class V domain-containing protein</fullName>
    </recommendedName>
</protein>
<keyword evidence="3" id="KW-1185">Reference proteome</keyword>
<dbReference type="InParanoid" id="Q8TPG3"/>
<organism evidence="2 3">
    <name type="scientific">Methanosarcina acetivorans (strain ATCC 35395 / DSM 2834 / JCM 12185 / C2A)</name>
    <dbReference type="NCBI Taxonomy" id="188937"/>
    <lineage>
        <taxon>Archaea</taxon>
        <taxon>Methanobacteriati</taxon>
        <taxon>Methanobacteriota</taxon>
        <taxon>Stenosarchaea group</taxon>
        <taxon>Methanomicrobia</taxon>
        <taxon>Methanosarcinales</taxon>
        <taxon>Methanosarcinaceae</taxon>
        <taxon>Methanosarcina</taxon>
    </lineage>
</organism>
<dbReference type="InterPro" id="IPR015424">
    <property type="entry name" value="PyrdxlP-dep_Trfase"/>
</dbReference>
<evidence type="ECO:0000313" key="2">
    <source>
        <dbReference type="EMBL" id="AAM05353.1"/>
    </source>
</evidence>
<proteinExistence type="predicted"/>
<dbReference type="PANTHER" id="PTHR14237">
    <property type="entry name" value="MOLYBDOPTERIN COFACTOR SULFURASE MOSC"/>
    <property type="match status" value="1"/>
</dbReference>
<dbReference type="InterPro" id="IPR015421">
    <property type="entry name" value="PyrdxlP-dep_Trfase_major"/>
</dbReference>
<evidence type="ECO:0000259" key="1">
    <source>
        <dbReference type="Pfam" id="PF00266"/>
    </source>
</evidence>
<sequence>MEDKRMQATVKYSGVIPDYSPEKMNDAFEEFRQNYPEFETTLILDRLRELEYARLDRHDQIYMDYTGGGLYASSQLLKHMELLQHNVFGNPHSENPTSMAMTKLVDQTREKILSFFNASPDEYVVIFTPNATGALRLIGEAYPFERGGQFLLTTDNHNSINGIRIFAGSKGALVNYIPVSSSELRVDEEKLDIYLDQAIPGGNNLFAYPSQSNFSGVQHPMEWIEKARKKGWDVLLDSAAFVPTNRLDLDQWNPDFVSISFYKIFGYPTGLGCLLARKDALNKLKRPWFSGGTVSMVSVRKENWYRLHQGNEAFEAFEDGTINYLSIPALEIGLNHIEGIGVDTIHKRVMGLTGWLLDKMQALKYPNSQALVKIHGPSVPEKRGATIAFNLYHEDGRTFDCHTILDAANEAGISLRTGCFCNPGDGEISHEISRNEMAECFEKLDSSSRYPYGSDCKNCEACLAVKTKMESIRVSLGLVTNFSDVYRFMHFLSGLMLEPEAQIIESEKVKQRVFLRRGP</sequence>
<dbReference type="Pfam" id="PF00266">
    <property type="entry name" value="Aminotran_5"/>
    <property type="match status" value="1"/>
</dbReference>
<dbReference type="Proteomes" id="UP000002487">
    <property type="component" value="Chromosome"/>
</dbReference>
<dbReference type="AlphaFoldDB" id="Q8TPG3"/>
<dbReference type="Gene3D" id="3.90.1150.10">
    <property type="entry name" value="Aspartate Aminotransferase, domain 1"/>
    <property type="match status" value="1"/>
</dbReference>
<feature type="domain" description="Aminotransferase class V" evidence="1">
    <location>
        <begin position="74"/>
        <end position="427"/>
    </location>
</feature>
<evidence type="ECO:0000313" key="3">
    <source>
        <dbReference type="Proteomes" id="UP000002487"/>
    </source>
</evidence>
<name>Q8TPG3_METAC</name>
<dbReference type="InterPro" id="IPR015422">
    <property type="entry name" value="PyrdxlP-dep_Trfase_small"/>
</dbReference>
<dbReference type="SUPFAM" id="SSF53383">
    <property type="entry name" value="PLP-dependent transferases"/>
    <property type="match status" value="1"/>
</dbReference>
<dbReference type="STRING" id="188937.MA_1950"/>
<dbReference type="KEGG" id="mac:MA_1950"/>
<dbReference type="InterPro" id="IPR000192">
    <property type="entry name" value="Aminotrans_V_dom"/>
</dbReference>